<dbReference type="Gene3D" id="3.30.40.10">
    <property type="entry name" value="Zinc/RING finger domain, C3HC4 (zinc finger)"/>
    <property type="match status" value="1"/>
</dbReference>
<comment type="catalytic activity">
    <reaction evidence="1 5">
        <text>S-ubiquitinyl-[E2 ubiquitin-conjugating enzyme]-L-cysteine + [acceptor protein]-L-lysine = [E2 ubiquitin-conjugating enzyme]-L-cysteine + N(6)-ubiquitinyl-[acceptor protein]-L-lysine.</text>
        <dbReference type="EC" id="2.3.2.27"/>
    </reaction>
</comment>
<comment type="pathway">
    <text evidence="2 5">Protein modification; protein ubiquitination.</text>
</comment>
<accession>A0A540NR25</accession>
<dbReference type="SUPFAM" id="SSF48371">
    <property type="entry name" value="ARM repeat"/>
    <property type="match status" value="1"/>
</dbReference>
<dbReference type="EMBL" id="VIEB01000010">
    <property type="protein sequence ID" value="TQE13498.1"/>
    <property type="molecule type" value="Genomic_DNA"/>
</dbReference>
<dbReference type="Pfam" id="PF04564">
    <property type="entry name" value="U-box"/>
    <property type="match status" value="1"/>
</dbReference>
<keyword evidence="8" id="KW-1185">Reference proteome</keyword>
<dbReference type="InterPro" id="IPR045210">
    <property type="entry name" value="RING-Ubox_PUB"/>
</dbReference>
<dbReference type="InterPro" id="IPR058678">
    <property type="entry name" value="ARM_PUB"/>
</dbReference>
<evidence type="ECO:0000256" key="4">
    <source>
        <dbReference type="ARBA" id="ARBA00022786"/>
    </source>
</evidence>
<dbReference type="InterPro" id="IPR045185">
    <property type="entry name" value="PUB22/23/24-like"/>
</dbReference>
<protein>
    <recommendedName>
        <fullName evidence="5 6">U-box domain-containing protein</fullName>
        <ecNumber evidence="5">2.3.2.27</ecNumber>
    </recommendedName>
    <alternativeName>
        <fullName evidence="5">RING-type E3 ubiquitin transferase PUB</fullName>
    </alternativeName>
</protein>
<dbReference type="Pfam" id="PF25598">
    <property type="entry name" value="ARM_PUB"/>
    <property type="match status" value="1"/>
</dbReference>
<evidence type="ECO:0000313" key="7">
    <source>
        <dbReference type="EMBL" id="TQE13498.1"/>
    </source>
</evidence>
<evidence type="ECO:0000259" key="6">
    <source>
        <dbReference type="PROSITE" id="PS51698"/>
    </source>
</evidence>
<evidence type="ECO:0000256" key="5">
    <source>
        <dbReference type="RuleBase" id="RU369093"/>
    </source>
</evidence>
<evidence type="ECO:0000256" key="1">
    <source>
        <dbReference type="ARBA" id="ARBA00000900"/>
    </source>
</evidence>
<evidence type="ECO:0000313" key="8">
    <source>
        <dbReference type="Proteomes" id="UP000315295"/>
    </source>
</evidence>
<dbReference type="UniPathway" id="UPA00143"/>
<dbReference type="SUPFAM" id="SSF57850">
    <property type="entry name" value="RING/U-box"/>
    <property type="match status" value="1"/>
</dbReference>
<sequence>MTRERDHLYITVPNLFRCPISMDVMRSPVSLCTGVTYDRASIQHWLESGHDTCPATMQTLQSKDVIPNLTLRRLINLWAQSHGPSSPASSPSLSSQHLASLVQFLQSDNQSEKFSQNIVHSLSRVADFARGSDENRRFVASFDGFVTTIVGVLNREGVEIEVLESVIKVLDSIFPQIGVNELLSRLMVKSNGNFLASIRLVLQKGSLSSKIESVRVLDSIALDAESKRLIAEKEGLLSVLNDLLSSETDQNLHGAVFSCLASVSVTRSIKAELVQFGLVRVITSTLLNPDTNTPLAEKSLKLLSTIATCAEGRSAISGEEKCAGAVAERLMKVSRGATEDGVAVLWSVCCMLGDKRARESVAGGNGVAKVLLVMQSGYGEGHFVRRMCGDLVKVLSVGLGLGLRYDTKTIHIMPC</sequence>
<gene>
    <name evidence="7" type="ORF">C1H46_000829</name>
</gene>
<feature type="domain" description="U-box" evidence="6">
    <location>
        <begin position="11"/>
        <end position="85"/>
    </location>
</feature>
<dbReference type="EC" id="2.3.2.27" evidence="5"/>
<keyword evidence="3 5" id="KW-0808">Transferase</keyword>
<dbReference type="Gene3D" id="1.25.10.10">
    <property type="entry name" value="Leucine-rich Repeat Variant"/>
    <property type="match status" value="1"/>
</dbReference>
<name>A0A540NR25_MALBA</name>
<dbReference type="STRING" id="106549.A0A540NR25"/>
<dbReference type="FunFam" id="3.30.40.10:FF:000442">
    <property type="entry name" value="RING-type E3 ubiquitin transferase"/>
    <property type="match status" value="1"/>
</dbReference>
<dbReference type="InterPro" id="IPR011989">
    <property type="entry name" value="ARM-like"/>
</dbReference>
<reference evidence="7 8" key="1">
    <citation type="journal article" date="2019" name="G3 (Bethesda)">
        <title>Sequencing of a Wild Apple (Malus baccata) Genome Unravels the Differences Between Cultivated and Wild Apple Species Regarding Disease Resistance and Cold Tolerance.</title>
        <authorList>
            <person name="Chen X."/>
        </authorList>
    </citation>
    <scope>NUCLEOTIDE SEQUENCE [LARGE SCALE GENOMIC DNA]</scope>
    <source>
        <strain evidence="8">cv. Shandingzi</strain>
        <tissue evidence="7">Leaves</tissue>
    </source>
</reference>
<dbReference type="GO" id="GO:0016567">
    <property type="term" value="P:protein ubiquitination"/>
    <property type="evidence" value="ECO:0007669"/>
    <property type="project" value="UniProtKB-UniRule"/>
</dbReference>
<evidence type="ECO:0000256" key="3">
    <source>
        <dbReference type="ARBA" id="ARBA00022679"/>
    </source>
</evidence>
<dbReference type="InterPro" id="IPR016024">
    <property type="entry name" value="ARM-type_fold"/>
</dbReference>
<dbReference type="PROSITE" id="PS51698">
    <property type="entry name" value="U_BOX"/>
    <property type="match status" value="1"/>
</dbReference>
<dbReference type="Proteomes" id="UP000315295">
    <property type="component" value="Unassembled WGS sequence"/>
</dbReference>
<dbReference type="GO" id="GO:0061630">
    <property type="term" value="F:ubiquitin protein ligase activity"/>
    <property type="evidence" value="ECO:0007669"/>
    <property type="project" value="UniProtKB-UniRule"/>
</dbReference>
<evidence type="ECO:0000256" key="2">
    <source>
        <dbReference type="ARBA" id="ARBA00004906"/>
    </source>
</evidence>
<dbReference type="InterPro" id="IPR013083">
    <property type="entry name" value="Znf_RING/FYVE/PHD"/>
</dbReference>
<dbReference type="PANTHER" id="PTHR22849:SF163">
    <property type="entry name" value="U-BOX DOMAIN-CONTAINING PROTEIN"/>
    <property type="match status" value="1"/>
</dbReference>
<organism evidence="7 8">
    <name type="scientific">Malus baccata</name>
    <name type="common">Siberian crab apple</name>
    <name type="synonym">Pyrus baccata</name>
    <dbReference type="NCBI Taxonomy" id="106549"/>
    <lineage>
        <taxon>Eukaryota</taxon>
        <taxon>Viridiplantae</taxon>
        <taxon>Streptophyta</taxon>
        <taxon>Embryophyta</taxon>
        <taxon>Tracheophyta</taxon>
        <taxon>Spermatophyta</taxon>
        <taxon>Magnoliopsida</taxon>
        <taxon>eudicotyledons</taxon>
        <taxon>Gunneridae</taxon>
        <taxon>Pentapetalae</taxon>
        <taxon>rosids</taxon>
        <taxon>fabids</taxon>
        <taxon>Rosales</taxon>
        <taxon>Rosaceae</taxon>
        <taxon>Amygdaloideae</taxon>
        <taxon>Maleae</taxon>
        <taxon>Malus</taxon>
    </lineage>
</organism>
<comment type="caution">
    <text evidence="7">The sequence shown here is derived from an EMBL/GenBank/DDBJ whole genome shotgun (WGS) entry which is preliminary data.</text>
</comment>
<keyword evidence="4 5" id="KW-0833">Ubl conjugation pathway</keyword>
<dbReference type="PANTHER" id="PTHR22849">
    <property type="entry name" value="WDSAM1 PROTEIN"/>
    <property type="match status" value="1"/>
</dbReference>
<dbReference type="InterPro" id="IPR003613">
    <property type="entry name" value="Ubox_domain"/>
</dbReference>
<comment type="function">
    <text evidence="5">Functions as an E3 ubiquitin ligase.</text>
</comment>
<dbReference type="CDD" id="cd16664">
    <property type="entry name" value="RING-Ubox_PUB"/>
    <property type="match status" value="1"/>
</dbReference>
<dbReference type="SMART" id="SM00504">
    <property type="entry name" value="Ubox"/>
    <property type="match status" value="1"/>
</dbReference>
<proteinExistence type="predicted"/>
<dbReference type="AlphaFoldDB" id="A0A540NR25"/>